<feature type="domain" description="Large ribosomal subunit protein bL12 oligomerization" evidence="6">
    <location>
        <begin position="43"/>
        <end position="89"/>
    </location>
</feature>
<evidence type="ECO:0000256" key="4">
    <source>
        <dbReference type="SAM" id="Coils"/>
    </source>
</evidence>
<dbReference type="InterPro" id="IPR013823">
    <property type="entry name" value="Ribosomal_bL12_C"/>
</dbReference>
<evidence type="ECO:0000256" key="2">
    <source>
        <dbReference type="ARBA" id="ARBA00022980"/>
    </source>
</evidence>
<dbReference type="HAMAP" id="MF_00368">
    <property type="entry name" value="Ribosomal_bL12"/>
    <property type="match status" value="1"/>
</dbReference>
<sequence length="169" mass="17974">MLRGALARASRISSSTRWYAAAPDPLDSEPEQEREVGNPRVHALVDEICSMNLLEIADLTELLRKKLGISASPGMYMGGPAAAAPAAAPAAEAPKVEEKTEFDVKLAGFDAAAKIKVIKEVRAITSLGLKEAKELVEKAPTVVKAGLKKEEAEELKKKLEAAGGKVELE</sequence>
<dbReference type="Pfam" id="PF00542">
    <property type="entry name" value="Ribosomal_L12"/>
    <property type="match status" value="1"/>
</dbReference>
<keyword evidence="2" id="KW-0689">Ribosomal protein</keyword>
<comment type="similarity">
    <text evidence="1">Belongs to the bacterial ribosomal protein bL12 family.</text>
</comment>
<proteinExistence type="inferred from homology"/>
<dbReference type="Gene3D" id="3.30.1390.10">
    <property type="match status" value="1"/>
</dbReference>
<evidence type="ECO:0000256" key="1">
    <source>
        <dbReference type="ARBA" id="ARBA00007197"/>
    </source>
</evidence>
<dbReference type="PANTHER" id="PTHR45987">
    <property type="entry name" value="39S RIBOSOMAL PROTEIN L12"/>
    <property type="match status" value="1"/>
</dbReference>
<dbReference type="PANTHER" id="PTHR45987:SF4">
    <property type="entry name" value="LARGE RIBOSOMAL SUBUNIT PROTEIN BL12M"/>
    <property type="match status" value="1"/>
</dbReference>
<name>A0ABP1GCZ1_9CHLO</name>
<comment type="caution">
    <text evidence="7">The sequence shown here is derived from an EMBL/GenBank/DDBJ whole genome shotgun (WGS) entry which is preliminary data.</text>
</comment>
<protein>
    <submittedName>
        <fullName evidence="7">G13505 protein</fullName>
    </submittedName>
</protein>
<dbReference type="EMBL" id="CAXHTA020000021">
    <property type="protein sequence ID" value="CAL5230054.1"/>
    <property type="molecule type" value="Genomic_DNA"/>
</dbReference>
<keyword evidence="3" id="KW-0687">Ribonucleoprotein</keyword>
<dbReference type="SUPFAM" id="SSF48300">
    <property type="entry name" value="Ribosomal protein L7/12, oligomerisation (N-terminal) domain"/>
    <property type="match status" value="1"/>
</dbReference>
<dbReference type="Proteomes" id="UP001497392">
    <property type="component" value="Unassembled WGS sequence"/>
</dbReference>
<evidence type="ECO:0000313" key="8">
    <source>
        <dbReference type="Proteomes" id="UP001497392"/>
    </source>
</evidence>
<accession>A0ABP1GCZ1</accession>
<dbReference type="Pfam" id="PF16320">
    <property type="entry name" value="Ribosomal_L12_N"/>
    <property type="match status" value="1"/>
</dbReference>
<dbReference type="InterPro" id="IPR014719">
    <property type="entry name" value="Ribosomal_bL12_C/ClpS-like"/>
</dbReference>
<reference evidence="7 8" key="1">
    <citation type="submission" date="2024-06" db="EMBL/GenBank/DDBJ databases">
        <authorList>
            <person name="Kraege A."/>
            <person name="Thomma B."/>
        </authorList>
    </citation>
    <scope>NUCLEOTIDE SEQUENCE [LARGE SCALE GENOMIC DNA]</scope>
</reference>
<keyword evidence="4" id="KW-0175">Coiled coil</keyword>
<dbReference type="CDD" id="cd00387">
    <property type="entry name" value="Ribosomal_L7_L12"/>
    <property type="match status" value="1"/>
</dbReference>
<dbReference type="Gene3D" id="1.20.5.710">
    <property type="entry name" value="Single helix bin"/>
    <property type="match status" value="1"/>
</dbReference>
<dbReference type="InterPro" id="IPR036235">
    <property type="entry name" value="Ribosomal_bL12_oligo_N_sf"/>
</dbReference>
<evidence type="ECO:0000313" key="7">
    <source>
        <dbReference type="EMBL" id="CAL5230054.1"/>
    </source>
</evidence>
<feature type="coiled-coil region" evidence="4">
    <location>
        <begin position="142"/>
        <end position="169"/>
    </location>
</feature>
<evidence type="ECO:0000256" key="3">
    <source>
        <dbReference type="ARBA" id="ARBA00023274"/>
    </source>
</evidence>
<organism evidence="7 8">
    <name type="scientific">Coccomyxa viridis</name>
    <dbReference type="NCBI Taxonomy" id="1274662"/>
    <lineage>
        <taxon>Eukaryota</taxon>
        <taxon>Viridiplantae</taxon>
        <taxon>Chlorophyta</taxon>
        <taxon>core chlorophytes</taxon>
        <taxon>Trebouxiophyceae</taxon>
        <taxon>Trebouxiophyceae incertae sedis</taxon>
        <taxon>Coccomyxaceae</taxon>
        <taxon>Coccomyxa</taxon>
    </lineage>
</organism>
<dbReference type="InterPro" id="IPR008932">
    <property type="entry name" value="Ribosomal_bL12_oligo"/>
</dbReference>
<evidence type="ECO:0000259" key="6">
    <source>
        <dbReference type="Pfam" id="PF16320"/>
    </source>
</evidence>
<gene>
    <name evidence="7" type="primary">g13505</name>
    <name evidence="7" type="ORF">VP750_LOCUS11960</name>
</gene>
<keyword evidence="8" id="KW-1185">Reference proteome</keyword>
<dbReference type="NCBIfam" id="TIGR00855">
    <property type="entry name" value="L12"/>
    <property type="match status" value="1"/>
</dbReference>
<dbReference type="SUPFAM" id="SSF54736">
    <property type="entry name" value="ClpS-like"/>
    <property type="match status" value="1"/>
</dbReference>
<dbReference type="InterPro" id="IPR000206">
    <property type="entry name" value="Ribosomal_bL12"/>
</dbReference>
<evidence type="ECO:0000259" key="5">
    <source>
        <dbReference type="Pfam" id="PF00542"/>
    </source>
</evidence>
<feature type="domain" description="Large ribosomal subunit protein bL12 C-terminal" evidence="5">
    <location>
        <begin position="102"/>
        <end position="169"/>
    </location>
</feature>